<dbReference type="PANTHER" id="PTHR22946:SF12">
    <property type="entry name" value="CONIDIAL PIGMENT BIOSYNTHESIS PROTEIN AYG1 (AFU_ORTHOLOGUE AFUA_2G17550)"/>
    <property type="match status" value="1"/>
</dbReference>
<dbReference type="Gene3D" id="3.40.50.1820">
    <property type="entry name" value="alpha/beta hydrolase"/>
    <property type="match status" value="1"/>
</dbReference>
<accession>A0AAE9YCB6</accession>
<comment type="similarity">
    <text evidence="1">Belongs to the AB hydrolase superfamily.</text>
</comment>
<evidence type="ECO:0000313" key="2">
    <source>
        <dbReference type="EMBL" id="WCO68444.1"/>
    </source>
</evidence>
<dbReference type="KEGG" id="ima:PO878_06845"/>
<sequence>MRRVFDDEGMEFDRLLLLGGAYRRLTDVGEVLEALDGVVDGDGESWIARLSALGDRVRARAEASEAGGHRESARSAYLRASSYYASASSHAPGTEHPERFRDLWEQHRDCWDRAVPLFRPAVEKVAVPYEGTTLEGYFFHADRAGGAADRRPTLIYNNGSDGPVTDALAAGCAAAVERGWNAFTFDGPGQNSALHRQGLFFRHDWEAVITPVVDWLVARDDVDPDRLALSGVSQAGYWVPRAVAFEHRIAAAVADPGVVRVSDSWRAPLPEVMTDLLDQGNKDDFDAFMQIGMDEDPTTRALLAWRMAPYGVSSYYDAYAAADRMHLDAETLARIECPLLILSPDHEQFWPGQSEVMHAAVEGSTLVAFTEAEGADWHCEPAARGQRDEVVCDWLEDVFASR</sequence>
<proteinExistence type="inferred from homology"/>
<protein>
    <recommendedName>
        <fullName evidence="4">Dipeptidyl aminopeptidase</fullName>
    </recommendedName>
</protein>
<dbReference type="EMBL" id="CP116942">
    <property type="protein sequence ID" value="WCO68444.1"/>
    <property type="molecule type" value="Genomic_DNA"/>
</dbReference>
<dbReference type="Gene3D" id="1.20.1440.110">
    <property type="entry name" value="acylaminoacyl peptidase"/>
    <property type="match status" value="1"/>
</dbReference>
<dbReference type="AlphaFoldDB" id="A0AAE9YCB6"/>
<dbReference type="Proteomes" id="UP001216390">
    <property type="component" value="Chromosome"/>
</dbReference>
<keyword evidence="3" id="KW-1185">Reference proteome</keyword>
<name>A0AAE9YCB6_9ACTN</name>
<dbReference type="InterPro" id="IPR029058">
    <property type="entry name" value="AB_hydrolase_fold"/>
</dbReference>
<dbReference type="PANTHER" id="PTHR22946">
    <property type="entry name" value="DIENELACTONE HYDROLASE DOMAIN-CONTAINING PROTEIN-RELATED"/>
    <property type="match status" value="1"/>
</dbReference>
<evidence type="ECO:0008006" key="4">
    <source>
        <dbReference type="Google" id="ProtNLM"/>
    </source>
</evidence>
<evidence type="ECO:0000256" key="1">
    <source>
        <dbReference type="ARBA" id="ARBA00008645"/>
    </source>
</evidence>
<dbReference type="InterPro" id="IPR050261">
    <property type="entry name" value="FrsA_esterase"/>
</dbReference>
<gene>
    <name evidence="2" type="ORF">PO878_06845</name>
</gene>
<dbReference type="SUPFAM" id="SSF53474">
    <property type="entry name" value="alpha/beta-Hydrolases"/>
    <property type="match status" value="1"/>
</dbReference>
<dbReference type="RefSeq" id="WP_272737961.1">
    <property type="nucleotide sequence ID" value="NZ_CP116942.1"/>
</dbReference>
<organism evidence="2 3">
    <name type="scientific">Iamia majanohamensis</name>
    <dbReference type="NCBI Taxonomy" id="467976"/>
    <lineage>
        <taxon>Bacteria</taxon>
        <taxon>Bacillati</taxon>
        <taxon>Actinomycetota</taxon>
        <taxon>Acidimicrobiia</taxon>
        <taxon>Acidimicrobiales</taxon>
        <taxon>Iamiaceae</taxon>
        <taxon>Iamia</taxon>
    </lineage>
</organism>
<reference evidence="2" key="1">
    <citation type="submission" date="2023-01" db="EMBL/GenBank/DDBJ databases">
        <title>The diversity of Class Acidimicrobiia in South China Sea sediment environments and the proposal of Iamia marina sp. nov., a novel species of the genus Iamia.</title>
        <authorList>
            <person name="He Y."/>
            <person name="Tian X."/>
        </authorList>
    </citation>
    <scope>NUCLEOTIDE SEQUENCE</scope>
    <source>
        <strain evidence="2">DSM 19957</strain>
    </source>
</reference>
<evidence type="ECO:0000313" key="3">
    <source>
        <dbReference type="Proteomes" id="UP001216390"/>
    </source>
</evidence>